<dbReference type="EMBL" id="REGN01010399">
    <property type="protein sequence ID" value="RMZ99135.1"/>
    <property type="molecule type" value="Genomic_DNA"/>
</dbReference>
<comment type="caution">
    <text evidence="2">The sequence shown here is derived from an EMBL/GenBank/DDBJ whole genome shotgun (WGS) entry which is preliminary data.</text>
</comment>
<dbReference type="AlphaFoldDB" id="A0A3M7PJ29"/>
<dbReference type="Proteomes" id="UP000276133">
    <property type="component" value="Unassembled WGS sequence"/>
</dbReference>
<evidence type="ECO:0000256" key="1">
    <source>
        <dbReference type="SAM" id="MobiDB-lite"/>
    </source>
</evidence>
<keyword evidence="3" id="KW-1185">Reference proteome</keyword>
<sequence>MASSELIVWFRLTENNLALANFILNLKSRKSEAKAVMSKTYMHQDQDQDCEKTTPGVIDPEEFENKSDLI</sequence>
<reference evidence="2 3" key="1">
    <citation type="journal article" date="2018" name="Sci. Rep.">
        <title>Genomic signatures of local adaptation to the degree of environmental predictability in rotifers.</title>
        <authorList>
            <person name="Franch-Gras L."/>
            <person name="Hahn C."/>
            <person name="Garcia-Roger E.M."/>
            <person name="Carmona M.J."/>
            <person name="Serra M."/>
            <person name="Gomez A."/>
        </authorList>
    </citation>
    <scope>NUCLEOTIDE SEQUENCE [LARGE SCALE GENOMIC DNA]</scope>
    <source>
        <strain evidence="2">HYR1</strain>
    </source>
</reference>
<protein>
    <submittedName>
        <fullName evidence="2">Uncharacterized protein</fullName>
    </submittedName>
</protein>
<name>A0A3M7PJ29_BRAPC</name>
<evidence type="ECO:0000313" key="2">
    <source>
        <dbReference type="EMBL" id="RMZ99135.1"/>
    </source>
</evidence>
<proteinExistence type="predicted"/>
<organism evidence="2 3">
    <name type="scientific">Brachionus plicatilis</name>
    <name type="common">Marine rotifer</name>
    <name type="synonym">Brachionus muelleri</name>
    <dbReference type="NCBI Taxonomy" id="10195"/>
    <lineage>
        <taxon>Eukaryota</taxon>
        <taxon>Metazoa</taxon>
        <taxon>Spiralia</taxon>
        <taxon>Gnathifera</taxon>
        <taxon>Rotifera</taxon>
        <taxon>Eurotatoria</taxon>
        <taxon>Monogononta</taxon>
        <taxon>Pseudotrocha</taxon>
        <taxon>Ploima</taxon>
        <taxon>Brachionidae</taxon>
        <taxon>Brachionus</taxon>
    </lineage>
</organism>
<accession>A0A3M7PJ29</accession>
<gene>
    <name evidence="2" type="ORF">BpHYR1_000541</name>
</gene>
<feature type="region of interest" description="Disordered" evidence="1">
    <location>
        <begin position="44"/>
        <end position="70"/>
    </location>
</feature>
<evidence type="ECO:0000313" key="3">
    <source>
        <dbReference type="Proteomes" id="UP000276133"/>
    </source>
</evidence>